<name>A0A7S0XQF3_HEMAN</name>
<dbReference type="InterPro" id="IPR039987">
    <property type="entry name" value="PGRL1"/>
</dbReference>
<evidence type="ECO:0000256" key="1">
    <source>
        <dbReference type="SAM" id="Phobius"/>
    </source>
</evidence>
<feature type="transmembrane region" description="Helical" evidence="1">
    <location>
        <begin position="209"/>
        <end position="230"/>
    </location>
</feature>
<keyword evidence="1" id="KW-0812">Transmembrane</keyword>
<sequence>MRQVGSGLFHRRMSKLAFGTALLAAVAMEASAFTAPMGLRQVASRQPAMAVQQRRLGRSMLKMSEGEGAKEEKELTVDAQGNYFGVDAQGNKVALTLEAKEKTYLDACNAFYNDKKSVLSDEAFDELKEDLAFSGSDVALMNRMEVMFMVAANRYAEGNPIMSDEEFDNIRRKLKERNSIAVVHKVPTCRVETNTCKADLTVDELKDNLLYFPVVGIVTLIVAELSYLIIGSVGGPLGSLLLDSPVIFAISYFIRNYILFQNPLITRTACPQCYTEQNIFFGDILFCQGKPNDEIKTACVNQACGCELRASRIKMVVESDFGKQESPEAPQKVVA</sequence>
<dbReference type="EMBL" id="HBFK01007348">
    <property type="protein sequence ID" value="CAD8737899.1"/>
    <property type="molecule type" value="Transcribed_RNA"/>
</dbReference>
<keyword evidence="1" id="KW-1133">Transmembrane helix</keyword>
<dbReference type="AlphaFoldDB" id="A0A7S0XQF3"/>
<dbReference type="PANTHER" id="PTHR31032:SF1">
    <property type="entry name" value="PGR5-LIKE PROTEIN 1B, CHLOROPLASTIC"/>
    <property type="match status" value="1"/>
</dbReference>
<keyword evidence="1" id="KW-0472">Membrane</keyword>
<dbReference type="GO" id="GO:0016730">
    <property type="term" value="F:oxidoreductase activity, acting on iron-sulfur proteins as donors"/>
    <property type="evidence" value="ECO:0007669"/>
    <property type="project" value="InterPro"/>
</dbReference>
<evidence type="ECO:0000313" key="2">
    <source>
        <dbReference type="EMBL" id="CAD8737899.1"/>
    </source>
</evidence>
<accession>A0A7S0XQF3</accession>
<dbReference type="PANTHER" id="PTHR31032">
    <property type="entry name" value="PGR5-LIKE PROTEIN 1B, CHLOROPLASTIC"/>
    <property type="match status" value="1"/>
</dbReference>
<feature type="transmembrane region" description="Helical" evidence="1">
    <location>
        <begin position="237"/>
        <end position="254"/>
    </location>
</feature>
<gene>
    <name evidence="2" type="ORF">HAND1043_LOCUS4391</name>
</gene>
<dbReference type="GO" id="GO:0009773">
    <property type="term" value="P:photosynthetic electron transport in photosystem I"/>
    <property type="evidence" value="ECO:0007669"/>
    <property type="project" value="InterPro"/>
</dbReference>
<dbReference type="GO" id="GO:0009535">
    <property type="term" value="C:chloroplast thylakoid membrane"/>
    <property type="evidence" value="ECO:0007669"/>
    <property type="project" value="InterPro"/>
</dbReference>
<protein>
    <submittedName>
        <fullName evidence="2">Uncharacterized protein</fullName>
    </submittedName>
</protein>
<organism evidence="2">
    <name type="scientific">Hemiselmis andersenii</name>
    <name type="common">Cryptophyte alga</name>
    <dbReference type="NCBI Taxonomy" id="464988"/>
    <lineage>
        <taxon>Eukaryota</taxon>
        <taxon>Cryptophyceae</taxon>
        <taxon>Cryptomonadales</taxon>
        <taxon>Hemiselmidaceae</taxon>
        <taxon>Hemiselmis</taxon>
    </lineage>
</organism>
<proteinExistence type="predicted"/>
<reference evidence="2" key="1">
    <citation type="submission" date="2021-01" db="EMBL/GenBank/DDBJ databases">
        <authorList>
            <person name="Corre E."/>
            <person name="Pelletier E."/>
            <person name="Niang G."/>
            <person name="Scheremetjew M."/>
            <person name="Finn R."/>
            <person name="Kale V."/>
            <person name="Holt S."/>
            <person name="Cochrane G."/>
            <person name="Meng A."/>
            <person name="Brown T."/>
            <person name="Cohen L."/>
        </authorList>
    </citation>
    <scope>NUCLEOTIDE SEQUENCE</scope>
    <source>
        <strain evidence="2">CCMP441</strain>
    </source>
</reference>